<accession>A0A9D1DED2</accession>
<dbReference type="AlphaFoldDB" id="A0A9D1DED2"/>
<sequence>MALQELLEGAAQSVREVFGEDVEIYLGRAEQGVKRPCIFLEAEEGERRPLPCKREELVCTVTADYLPRKNEDTPRTAVELLTQALAVVQVKDGPILRGTGTAGEVKSGRAQASARYRLVLSQTEEAHETMDAVSLCMTLHAPDGETDDTETEE</sequence>
<reference evidence="1" key="1">
    <citation type="submission" date="2020-10" db="EMBL/GenBank/DDBJ databases">
        <authorList>
            <person name="Gilroy R."/>
        </authorList>
    </citation>
    <scope>NUCLEOTIDE SEQUENCE</scope>
    <source>
        <strain evidence="1">ChiSxjej1B13-7958</strain>
    </source>
</reference>
<comment type="caution">
    <text evidence="1">The sequence shown here is derived from an EMBL/GenBank/DDBJ whole genome shotgun (WGS) entry which is preliminary data.</text>
</comment>
<gene>
    <name evidence="1" type="ORF">IAB89_07840</name>
</gene>
<name>A0A9D1DED2_9FIRM</name>
<protein>
    <recommendedName>
        <fullName evidence="3">Phage protein</fullName>
    </recommendedName>
</protein>
<proteinExistence type="predicted"/>
<evidence type="ECO:0000313" key="2">
    <source>
        <dbReference type="Proteomes" id="UP000824242"/>
    </source>
</evidence>
<organism evidence="1 2">
    <name type="scientific">Candidatus Caccousia avicola</name>
    <dbReference type="NCBI Taxonomy" id="2840721"/>
    <lineage>
        <taxon>Bacteria</taxon>
        <taxon>Bacillati</taxon>
        <taxon>Bacillota</taxon>
        <taxon>Clostridia</taxon>
        <taxon>Eubacteriales</taxon>
        <taxon>Oscillospiraceae</taxon>
        <taxon>Oscillospiraceae incertae sedis</taxon>
        <taxon>Candidatus Caccousia</taxon>
    </lineage>
</organism>
<reference evidence="1" key="2">
    <citation type="journal article" date="2021" name="PeerJ">
        <title>Extensive microbial diversity within the chicken gut microbiome revealed by metagenomics and culture.</title>
        <authorList>
            <person name="Gilroy R."/>
            <person name="Ravi A."/>
            <person name="Getino M."/>
            <person name="Pursley I."/>
            <person name="Horton D.L."/>
            <person name="Alikhan N.F."/>
            <person name="Baker D."/>
            <person name="Gharbi K."/>
            <person name="Hall N."/>
            <person name="Watson M."/>
            <person name="Adriaenssens E.M."/>
            <person name="Foster-Nyarko E."/>
            <person name="Jarju S."/>
            <person name="Secka A."/>
            <person name="Antonio M."/>
            <person name="Oren A."/>
            <person name="Chaudhuri R.R."/>
            <person name="La Ragione R."/>
            <person name="Hildebrand F."/>
            <person name="Pallen M.J."/>
        </authorList>
    </citation>
    <scope>NUCLEOTIDE SEQUENCE</scope>
    <source>
        <strain evidence="1">ChiSxjej1B13-7958</strain>
    </source>
</reference>
<dbReference type="EMBL" id="DVGZ01000082">
    <property type="protein sequence ID" value="HIR47551.1"/>
    <property type="molecule type" value="Genomic_DNA"/>
</dbReference>
<dbReference type="InterPro" id="IPR049254">
    <property type="entry name" value="Phage_tail_terminator"/>
</dbReference>
<evidence type="ECO:0008006" key="3">
    <source>
        <dbReference type="Google" id="ProtNLM"/>
    </source>
</evidence>
<dbReference type="Pfam" id="PF20765">
    <property type="entry name" value="Phage_tail_terminator_8"/>
    <property type="match status" value="1"/>
</dbReference>
<dbReference type="Proteomes" id="UP000824242">
    <property type="component" value="Unassembled WGS sequence"/>
</dbReference>
<evidence type="ECO:0000313" key="1">
    <source>
        <dbReference type="EMBL" id="HIR47551.1"/>
    </source>
</evidence>